<evidence type="ECO:0000256" key="1">
    <source>
        <dbReference type="ARBA" id="ARBA00010716"/>
    </source>
</evidence>
<dbReference type="InterPro" id="IPR006680">
    <property type="entry name" value="Amidohydro-rel"/>
</dbReference>
<feature type="binding site" evidence="8">
    <location>
        <position position="107"/>
    </location>
    <ligand>
        <name>Zn(2+)</name>
        <dbReference type="ChEBI" id="CHEBI:29105"/>
    </ligand>
</feature>
<sequence length="357" mass="35536">MALVVQGATVTALLPEADAPSGGRVVLDGGILAPGLLDLQVNGGGGRMVDGSTDAAALAAICAAHLRLGTTGILPTLITDTPGATARVIAAGVAAAGLPGFLGLHIEGPHLDPRRKGAHDPALIRPMTGDDLARLCDAARALPALMVTLAPEAVTADQIATLRAAGAVVSLGHSDCTAGQARAAMAAGAGCVTHLFNAMSQMGNREAGLVGAALDCAIPAGLIADGIHVAVEVMRIACAAKPEGLFLVSDCMAVAGSGLTEFTLGGRRILRQDGRLTLEDGTLAGADLTLPQAVGVMVGRVGLPPERALAMATSVPAAVIGQGGTRGHLLPGRAADMVHLGADWAVRGVWQAGQRVG</sequence>
<dbReference type="PIRSF" id="PIRSF038994">
    <property type="entry name" value="NagA"/>
    <property type="match status" value="1"/>
</dbReference>
<protein>
    <submittedName>
        <fullName evidence="10">N-acetylglucosamine-6-phosphate deacetylase</fullName>
    </submittedName>
</protein>
<feature type="binding site" evidence="7">
    <location>
        <position position="205"/>
    </location>
    <ligand>
        <name>substrate</name>
    </ligand>
</feature>
<feature type="domain" description="Amidohydrolase-related" evidence="9">
    <location>
        <begin position="31"/>
        <end position="340"/>
    </location>
</feature>
<dbReference type="PANTHER" id="PTHR11113:SF14">
    <property type="entry name" value="N-ACETYLGLUCOSAMINE-6-PHOSPHATE DEACETYLASE"/>
    <property type="match status" value="1"/>
</dbReference>
<proteinExistence type="inferred from homology"/>
<dbReference type="GO" id="GO:0046872">
    <property type="term" value="F:metal ion binding"/>
    <property type="evidence" value="ECO:0007669"/>
    <property type="project" value="UniProtKB-KW"/>
</dbReference>
<accession>A0A8X8H394</accession>
<comment type="similarity">
    <text evidence="1 5">Belongs to the metallo-dependent hydrolases superfamily. NagA family.</text>
</comment>
<dbReference type="Pfam" id="PF01979">
    <property type="entry name" value="Amidohydro_1"/>
    <property type="match status" value="1"/>
</dbReference>
<name>A0A8X8H394_9RHOB</name>
<feature type="binding site" evidence="7">
    <location>
        <begin position="197"/>
        <end position="198"/>
    </location>
    <ligand>
        <name>substrate</name>
    </ligand>
</feature>
<gene>
    <name evidence="10" type="ORF">GEU84_013570</name>
</gene>
<evidence type="ECO:0000256" key="7">
    <source>
        <dbReference type="PIRSR" id="PIRSR038994-2"/>
    </source>
</evidence>
<evidence type="ECO:0000313" key="10">
    <source>
        <dbReference type="EMBL" id="NUB45422.1"/>
    </source>
</evidence>
<evidence type="ECO:0000313" key="11">
    <source>
        <dbReference type="Proteomes" id="UP000484076"/>
    </source>
</evidence>
<dbReference type="InterPro" id="IPR032466">
    <property type="entry name" value="Metal_Hydrolase"/>
</dbReference>
<organism evidence="10 11">
    <name type="scientific">Fertoeibacter niger</name>
    <dbReference type="NCBI Taxonomy" id="2656921"/>
    <lineage>
        <taxon>Bacteria</taxon>
        <taxon>Pseudomonadati</taxon>
        <taxon>Pseudomonadota</taxon>
        <taxon>Alphaproteobacteria</taxon>
        <taxon>Rhodobacterales</taxon>
        <taxon>Paracoccaceae</taxon>
        <taxon>Fertoeibacter</taxon>
    </lineage>
</organism>
<feature type="active site" description="Proton donor/acceptor" evidence="6">
    <location>
        <position position="250"/>
    </location>
</feature>
<comment type="cofactor">
    <cofactor evidence="8">
        <name>a divalent metal cation</name>
        <dbReference type="ChEBI" id="CHEBI:60240"/>
    </cofactor>
    <text evidence="8">Binds 1 divalent metal cation per subunit.</text>
</comment>
<dbReference type="GO" id="GO:0008448">
    <property type="term" value="F:N-acetylglucosamine-6-phosphate deacetylase activity"/>
    <property type="evidence" value="ECO:0007669"/>
    <property type="project" value="InterPro"/>
</dbReference>
<feature type="binding site" evidence="7">
    <location>
        <position position="228"/>
    </location>
    <ligand>
        <name>substrate</name>
    </ligand>
</feature>
<evidence type="ECO:0000256" key="2">
    <source>
        <dbReference type="ARBA" id="ARBA00022723"/>
    </source>
</evidence>
<evidence type="ECO:0000256" key="5">
    <source>
        <dbReference type="PIRNR" id="PIRNR038994"/>
    </source>
</evidence>
<dbReference type="EMBL" id="WHUT02000007">
    <property type="protein sequence ID" value="NUB45422.1"/>
    <property type="molecule type" value="Genomic_DNA"/>
</dbReference>
<feature type="binding site" evidence="7">
    <location>
        <begin position="283"/>
        <end position="285"/>
    </location>
    <ligand>
        <name>substrate</name>
    </ligand>
</feature>
<dbReference type="SUPFAM" id="SSF51556">
    <property type="entry name" value="Metallo-dependent hydrolases"/>
    <property type="match status" value="1"/>
</dbReference>
<dbReference type="Proteomes" id="UP000484076">
    <property type="component" value="Unassembled WGS sequence"/>
</dbReference>
<keyword evidence="3 5" id="KW-0378">Hydrolase</keyword>
<keyword evidence="4 5" id="KW-0119">Carbohydrate metabolism</keyword>
<evidence type="ECO:0000256" key="4">
    <source>
        <dbReference type="ARBA" id="ARBA00023277"/>
    </source>
</evidence>
<reference evidence="10" key="1">
    <citation type="submission" date="2020-05" db="EMBL/GenBank/DDBJ databases">
        <title>Fertoebacter nigrum gen. nov., sp. nov., a new member of the family Rhodobacteraceae.</title>
        <authorList>
            <person name="Szuroczki S."/>
            <person name="Abbaszade G."/>
            <person name="Buni D."/>
            <person name="Schumann P."/>
            <person name="Toth E."/>
        </authorList>
    </citation>
    <scope>NUCLEOTIDE SEQUENCE</scope>
    <source>
        <strain evidence="10">RG-N-1a</strain>
    </source>
</reference>
<evidence type="ECO:0000259" key="9">
    <source>
        <dbReference type="Pfam" id="PF01979"/>
    </source>
</evidence>
<feature type="binding site" evidence="8">
    <location>
        <position position="194"/>
    </location>
    <ligand>
        <name>Zn(2+)</name>
        <dbReference type="ChEBI" id="CHEBI:29105"/>
    </ligand>
</feature>
<keyword evidence="11" id="KW-1185">Reference proteome</keyword>
<feature type="binding site" evidence="7">
    <location>
        <position position="118"/>
    </location>
    <ligand>
        <name>substrate</name>
    </ligand>
</feature>
<dbReference type="PANTHER" id="PTHR11113">
    <property type="entry name" value="N-ACETYLGLUCOSAMINE-6-PHOSPHATE DEACETYLASE"/>
    <property type="match status" value="1"/>
</dbReference>
<dbReference type="AlphaFoldDB" id="A0A8X8H394"/>
<dbReference type="InterPro" id="IPR003764">
    <property type="entry name" value="GlcNAc_6-P_deAcase"/>
</dbReference>
<evidence type="ECO:0000256" key="6">
    <source>
        <dbReference type="PIRSR" id="PIRSR038994-1"/>
    </source>
</evidence>
<dbReference type="GO" id="GO:0006046">
    <property type="term" value="P:N-acetylglucosamine catabolic process"/>
    <property type="evidence" value="ECO:0007669"/>
    <property type="project" value="TreeGrafter"/>
</dbReference>
<evidence type="ECO:0000256" key="8">
    <source>
        <dbReference type="PIRSR" id="PIRSR038994-3"/>
    </source>
</evidence>
<keyword evidence="2 8" id="KW-0479">Metal-binding</keyword>
<evidence type="ECO:0000256" key="3">
    <source>
        <dbReference type="ARBA" id="ARBA00022801"/>
    </source>
</evidence>
<dbReference type="InterPro" id="IPR011059">
    <property type="entry name" value="Metal-dep_hydrolase_composite"/>
</dbReference>
<feature type="binding site" evidence="8">
    <location>
        <position position="173"/>
    </location>
    <ligand>
        <name>Zn(2+)</name>
        <dbReference type="ChEBI" id="CHEBI:29105"/>
    </ligand>
</feature>
<dbReference type="Gene3D" id="2.30.40.10">
    <property type="entry name" value="Urease, subunit C, domain 1"/>
    <property type="match status" value="1"/>
</dbReference>
<comment type="caution">
    <text evidence="10">The sequence shown here is derived from an EMBL/GenBank/DDBJ whole genome shotgun (WGS) entry which is preliminary data.</text>
</comment>
<dbReference type="Gene3D" id="3.20.20.140">
    <property type="entry name" value="Metal-dependent hydrolases"/>
    <property type="match status" value="1"/>
</dbReference>